<keyword evidence="3 7" id="KW-0812">Transmembrane</keyword>
<dbReference type="RefSeq" id="WP_378776819.1">
    <property type="nucleotide sequence ID" value="NZ_JBHTMX010000209.1"/>
</dbReference>
<feature type="transmembrane region" description="Helical" evidence="7">
    <location>
        <begin position="165"/>
        <end position="185"/>
    </location>
</feature>
<dbReference type="PANTHER" id="PTHR43731">
    <property type="entry name" value="RHOMBOID PROTEASE"/>
    <property type="match status" value="1"/>
</dbReference>
<dbReference type="InterPro" id="IPR035952">
    <property type="entry name" value="Rhomboid-like_sf"/>
</dbReference>
<dbReference type="SUPFAM" id="SSF144091">
    <property type="entry name" value="Rhomboid-like"/>
    <property type="match status" value="1"/>
</dbReference>
<keyword evidence="5 7" id="KW-1133">Transmembrane helix</keyword>
<dbReference type="PANTHER" id="PTHR43731:SF14">
    <property type="entry name" value="PRESENILIN-ASSOCIATED RHOMBOID-LIKE PROTEIN, MITOCHONDRIAL"/>
    <property type="match status" value="1"/>
</dbReference>
<comment type="caution">
    <text evidence="9">The sequence shown here is derived from an EMBL/GenBank/DDBJ whole genome shotgun (WGS) entry which is preliminary data.</text>
</comment>
<dbReference type="Gene3D" id="1.20.1540.10">
    <property type="entry name" value="Rhomboid-like"/>
    <property type="match status" value="1"/>
</dbReference>
<accession>A0ABW3ZC00</accession>
<dbReference type="EMBL" id="JBHTMX010000209">
    <property type="protein sequence ID" value="MFD1333347.1"/>
    <property type="molecule type" value="Genomic_DNA"/>
</dbReference>
<feature type="transmembrane region" description="Helical" evidence="7">
    <location>
        <begin position="136"/>
        <end position="159"/>
    </location>
</feature>
<dbReference type="InterPro" id="IPR050925">
    <property type="entry name" value="Rhomboid_protease_S54"/>
</dbReference>
<feature type="transmembrane region" description="Helical" evidence="7">
    <location>
        <begin position="221"/>
        <end position="240"/>
    </location>
</feature>
<comment type="subcellular location">
    <subcellularLocation>
        <location evidence="1">Membrane</location>
        <topology evidence="1">Multi-pass membrane protein</topology>
    </subcellularLocation>
</comment>
<feature type="transmembrane region" description="Helical" evidence="7">
    <location>
        <begin position="50"/>
        <end position="69"/>
    </location>
</feature>
<keyword evidence="10" id="KW-1185">Reference proteome</keyword>
<keyword evidence="6 7" id="KW-0472">Membrane</keyword>
<dbReference type="Pfam" id="PF01694">
    <property type="entry name" value="Rhomboid"/>
    <property type="match status" value="1"/>
</dbReference>
<evidence type="ECO:0000256" key="3">
    <source>
        <dbReference type="ARBA" id="ARBA00022692"/>
    </source>
</evidence>
<reference evidence="10" key="1">
    <citation type="journal article" date="2019" name="Int. J. Syst. Evol. Microbiol.">
        <title>The Global Catalogue of Microorganisms (GCM) 10K type strain sequencing project: providing services to taxonomists for standard genome sequencing and annotation.</title>
        <authorList>
            <consortium name="The Broad Institute Genomics Platform"/>
            <consortium name="The Broad Institute Genome Sequencing Center for Infectious Disease"/>
            <person name="Wu L."/>
            <person name="Ma J."/>
        </authorList>
    </citation>
    <scope>NUCLEOTIDE SEQUENCE [LARGE SCALE GENOMIC DNA]</scope>
    <source>
        <strain evidence="10">CCUG 61696</strain>
    </source>
</reference>
<keyword evidence="9" id="KW-0645">Protease</keyword>
<proteinExistence type="inferred from homology"/>
<evidence type="ECO:0000256" key="7">
    <source>
        <dbReference type="SAM" id="Phobius"/>
    </source>
</evidence>
<feature type="transmembrane region" description="Helical" evidence="7">
    <location>
        <begin position="101"/>
        <end position="124"/>
    </location>
</feature>
<name>A0ABW3ZC00_9HYPH</name>
<dbReference type="Proteomes" id="UP001597171">
    <property type="component" value="Unassembled WGS sequence"/>
</dbReference>
<dbReference type="InterPro" id="IPR022764">
    <property type="entry name" value="Peptidase_S54_rhomboid_dom"/>
</dbReference>
<evidence type="ECO:0000256" key="6">
    <source>
        <dbReference type="ARBA" id="ARBA00023136"/>
    </source>
</evidence>
<feature type="non-terminal residue" evidence="9">
    <location>
        <position position="1"/>
    </location>
</feature>
<dbReference type="GO" id="GO:0006508">
    <property type="term" value="P:proteolysis"/>
    <property type="evidence" value="ECO:0007669"/>
    <property type="project" value="UniProtKB-KW"/>
</dbReference>
<dbReference type="EC" id="3.4.21.-" evidence="9"/>
<evidence type="ECO:0000256" key="4">
    <source>
        <dbReference type="ARBA" id="ARBA00022801"/>
    </source>
</evidence>
<evidence type="ECO:0000313" key="10">
    <source>
        <dbReference type="Proteomes" id="UP001597171"/>
    </source>
</evidence>
<evidence type="ECO:0000256" key="2">
    <source>
        <dbReference type="ARBA" id="ARBA00009045"/>
    </source>
</evidence>
<evidence type="ECO:0000313" key="9">
    <source>
        <dbReference type="EMBL" id="MFD1333347.1"/>
    </source>
</evidence>
<gene>
    <name evidence="9" type="ORF">ACFQ4O_15215</name>
</gene>
<keyword evidence="4 9" id="KW-0378">Hydrolase</keyword>
<organism evidence="9 10">
    <name type="scientific">Methylopila musalis</name>
    <dbReference type="NCBI Taxonomy" id="1134781"/>
    <lineage>
        <taxon>Bacteria</taxon>
        <taxon>Pseudomonadati</taxon>
        <taxon>Pseudomonadota</taxon>
        <taxon>Alphaproteobacteria</taxon>
        <taxon>Hyphomicrobiales</taxon>
        <taxon>Methylopilaceae</taxon>
        <taxon>Methylopila</taxon>
    </lineage>
</organism>
<feature type="transmembrane region" description="Helical" evidence="7">
    <location>
        <begin position="197"/>
        <end position="215"/>
    </location>
</feature>
<sequence length="252" mass="26426">AARRLQGGLAAPWTLSPERRAVLDQIEQAVLRARETGRLAEARGPAPRPIVTLALIAANVAVFGLELWVGGWGGSTDMDVLYDLGALWPPAVLEGGEWSRLFTALFLHYGGLHLALNMVGLLAFGNMLEARAGRIALAVAYLVAGVGSMAGVLAFEAFFATEPTLLVGASGAIFGVVGAYGGLMLRDALRGRVGARRALVVIAAIVALQMVFDFTVPQVSFSAHAFGFVLGAAVGLLLGGRKRTPAKARRPR</sequence>
<evidence type="ECO:0000259" key="8">
    <source>
        <dbReference type="Pfam" id="PF01694"/>
    </source>
</evidence>
<dbReference type="GO" id="GO:0008233">
    <property type="term" value="F:peptidase activity"/>
    <property type="evidence" value="ECO:0007669"/>
    <property type="project" value="UniProtKB-KW"/>
</dbReference>
<comment type="similarity">
    <text evidence="2">Belongs to the peptidase S54 family.</text>
</comment>
<evidence type="ECO:0000256" key="1">
    <source>
        <dbReference type="ARBA" id="ARBA00004141"/>
    </source>
</evidence>
<evidence type="ECO:0000256" key="5">
    <source>
        <dbReference type="ARBA" id="ARBA00022989"/>
    </source>
</evidence>
<protein>
    <submittedName>
        <fullName evidence="9">Rhomboid family intramembrane serine protease</fullName>
        <ecNumber evidence="9">3.4.21.-</ecNumber>
    </submittedName>
</protein>
<feature type="domain" description="Peptidase S54 rhomboid" evidence="8">
    <location>
        <begin position="96"/>
        <end position="239"/>
    </location>
</feature>